<dbReference type="Proteomes" id="UP001206331">
    <property type="component" value="Unassembled WGS sequence"/>
</dbReference>
<evidence type="ECO:0000313" key="2">
    <source>
        <dbReference type="EMBL" id="MCQ9629013.1"/>
    </source>
</evidence>
<feature type="region of interest" description="Disordered" evidence="1">
    <location>
        <begin position="37"/>
        <end position="56"/>
    </location>
</feature>
<sequence>MKKSLKTIIYNHHRGEIHESAIKALVTDPLFKSRVERNRKGKGSYQRNAKHRKAGYERGESPFKNVLMSNFKWAFLLAFKKCIKKSLVFRQGIGILWCTSCSRICLQLVDFIE</sequence>
<proteinExistence type="predicted"/>
<dbReference type="InterPro" id="IPR005589">
    <property type="entry name" value="ArfA"/>
</dbReference>
<gene>
    <name evidence="2" type="ORF">LZL92_01795</name>
</gene>
<organism evidence="2 3">
    <name type="scientific">Actinobacillus suis</name>
    <dbReference type="NCBI Taxonomy" id="716"/>
    <lineage>
        <taxon>Bacteria</taxon>
        <taxon>Pseudomonadati</taxon>
        <taxon>Pseudomonadota</taxon>
        <taxon>Gammaproteobacteria</taxon>
        <taxon>Pasteurellales</taxon>
        <taxon>Pasteurellaceae</taxon>
        <taxon>Actinobacillus</taxon>
    </lineage>
</organism>
<evidence type="ECO:0000256" key="1">
    <source>
        <dbReference type="SAM" id="MobiDB-lite"/>
    </source>
</evidence>
<name>A0ABT1WRL8_ACTSU</name>
<protein>
    <submittedName>
        <fullName evidence="2">Ribosome alternative rescue factor ArfA</fullName>
    </submittedName>
</protein>
<reference evidence="2 3" key="1">
    <citation type="submission" date="2021-12" db="EMBL/GenBank/DDBJ databases">
        <title>Identification and characterization of A. suis stains in western Canada.</title>
        <authorList>
            <person name="Kulathunga D.G.R.S."/>
            <person name="De Oliveira Costa M."/>
        </authorList>
    </citation>
    <scope>NUCLEOTIDE SEQUENCE [LARGE SCALE GENOMIC DNA]</scope>
    <source>
        <strain evidence="2 3">18_292</strain>
    </source>
</reference>
<comment type="caution">
    <text evidence="2">The sequence shown here is derived from an EMBL/GenBank/DDBJ whole genome shotgun (WGS) entry which is preliminary data.</text>
</comment>
<keyword evidence="3" id="KW-1185">Reference proteome</keyword>
<dbReference type="EMBL" id="JAJUPA010000001">
    <property type="protein sequence ID" value="MCQ9629013.1"/>
    <property type="molecule type" value="Genomic_DNA"/>
</dbReference>
<evidence type="ECO:0000313" key="3">
    <source>
        <dbReference type="Proteomes" id="UP001206331"/>
    </source>
</evidence>
<dbReference type="Pfam" id="PF03889">
    <property type="entry name" value="ArfA"/>
    <property type="match status" value="1"/>
</dbReference>
<accession>A0ABT1WRL8</accession>
<feature type="compositionally biased region" description="Basic residues" evidence="1">
    <location>
        <begin position="39"/>
        <end position="53"/>
    </location>
</feature>